<dbReference type="AlphaFoldDB" id="A0A086BKC9"/>
<dbReference type="STRING" id="558152.IQ37_06230"/>
<evidence type="ECO:0000313" key="5">
    <source>
        <dbReference type="Proteomes" id="UP000028709"/>
    </source>
</evidence>
<dbReference type="Pfam" id="PF02397">
    <property type="entry name" value="Bac_transf"/>
    <property type="match status" value="1"/>
</dbReference>
<gene>
    <name evidence="4" type="ORF">IQ37_06230</name>
</gene>
<evidence type="ECO:0000313" key="4">
    <source>
        <dbReference type="EMBL" id="KFF29393.1"/>
    </source>
</evidence>
<protein>
    <submittedName>
        <fullName evidence="4">Sugar transferase</fullName>
    </submittedName>
</protein>
<dbReference type="EMBL" id="JPRJ01000007">
    <property type="protein sequence ID" value="KFF29393.1"/>
    <property type="molecule type" value="Genomic_DNA"/>
</dbReference>
<keyword evidence="2" id="KW-1133">Transmembrane helix</keyword>
<evidence type="ECO:0000259" key="3">
    <source>
        <dbReference type="Pfam" id="PF02397"/>
    </source>
</evidence>
<feature type="domain" description="Bacterial sugar transferase" evidence="3">
    <location>
        <begin position="140"/>
        <end position="318"/>
    </location>
</feature>
<dbReference type="PANTHER" id="PTHR30576">
    <property type="entry name" value="COLANIC BIOSYNTHESIS UDP-GLUCOSE LIPID CARRIER TRANSFERASE"/>
    <property type="match status" value="1"/>
</dbReference>
<dbReference type="InterPro" id="IPR003362">
    <property type="entry name" value="Bact_transf"/>
</dbReference>
<dbReference type="GO" id="GO:0016780">
    <property type="term" value="F:phosphotransferase activity, for other substituted phosphate groups"/>
    <property type="evidence" value="ECO:0007669"/>
    <property type="project" value="TreeGrafter"/>
</dbReference>
<dbReference type="Proteomes" id="UP000028709">
    <property type="component" value="Unassembled WGS sequence"/>
</dbReference>
<evidence type="ECO:0000256" key="1">
    <source>
        <dbReference type="ARBA" id="ARBA00006464"/>
    </source>
</evidence>
<keyword evidence="2" id="KW-0812">Transmembrane</keyword>
<feature type="transmembrane region" description="Helical" evidence="2">
    <location>
        <begin position="142"/>
        <end position="168"/>
    </location>
</feature>
<keyword evidence="4" id="KW-0808">Transferase</keyword>
<keyword evidence="2" id="KW-0472">Membrane</keyword>
<comment type="caution">
    <text evidence="4">The sequence shown here is derived from an EMBL/GenBank/DDBJ whole genome shotgun (WGS) entry which is preliminary data.</text>
</comment>
<dbReference type="eggNOG" id="COG2148">
    <property type="taxonomic scope" value="Bacteria"/>
</dbReference>
<accession>A0A086BKC9</accession>
<reference evidence="4 5" key="1">
    <citation type="submission" date="2014-07" db="EMBL/GenBank/DDBJ databases">
        <title>Genome of Chryseobacterium piperi CTM.</title>
        <authorList>
            <person name="Pipes S.E."/>
            <person name="Stropko S.J."/>
            <person name="Newman J.D."/>
        </authorList>
    </citation>
    <scope>NUCLEOTIDE SEQUENCE [LARGE SCALE GENOMIC DNA]</scope>
    <source>
        <strain evidence="4 5">CTM</strain>
    </source>
</reference>
<evidence type="ECO:0000256" key="2">
    <source>
        <dbReference type="SAM" id="Phobius"/>
    </source>
</evidence>
<keyword evidence="5" id="KW-1185">Reference proteome</keyword>
<organism evidence="4 5">
    <name type="scientific">Chryseobacterium piperi</name>
    <dbReference type="NCBI Taxonomy" id="558152"/>
    <lineage>
        <taxon>Bacteria</taxon>
        <taxon>Pseudomonadati</taxon>
        <taxon>Bacteroidota</taxon>
        <taxon>Flavobacteriia</taxon>
        <taxon>Flavobacteriales</taxon>
        <taxon>Weeksellaceae</taxon>
        <taxon>Chryseobacterium group</taxon>
        <taxon>Chryseobacterium</taxon>
    </lineage>
</organism>
<comment type="similarity">
    <text evidence="1">Belongs to the bacterial sugar transferase family.</text>
</comment>
<sequence>MFLRTYNSMKKYLHLAHHSERYLFINISNITRKILEEEQFKKSHKSVFFNSENDQKSIFEYIKKLNVKTIIIETSDLNRLPEKITNEIIEAKLQGVKVFEVHEFYERINGRIPLVKLNTDEYLADDIFSIGLERNDFILKRIIDLSVSIVFMPIALLVILVGSLLVFMNSPGNVFFSQERVGKNSKKFRIYKLRTMRSKHNGDYTKDNDDRLLTVGRFLRMTKIDELPQLFNVLNGNMSLIGPRPEQEKYVEESVAENSYFDLRHLVKPGITGWAQVNLPRATPKDNLKKLEYDLYYIKNYSPLLDIKILIKTVKVIFTLNSN</sequence>
<proteinExistence type="inferred from homology"/>
<dbReference type="PANTHER" id="PTHR30576:SF0">
    <property type="entry name" value="UNDECAPRENYL-PHOSPHATE N-ACETYLGALACTOSAMINYL 1-PHOSPHATE TRANSFERASE-RELATED"/>
    <property type="match status" value="1"/>
</dbReference>
<name>A0A086BKC9_9FLAO</name>